<proteinExistence type="predicted"/>
<organism evidence="2 3">
    <name type="scientific">Phyllobacterium zundukense</name>
    <dbReference type="NCBI Taxonomy" id="1867719"/>
    <lineage>
        <taxon>Bacteria</taxon>
        <taxon>Pseudomonadati</taxon>
        <taxon>Pseudomonadota</taxon>
        <taxon>Alphaproteobacteria</taxon>
        <taxon>Hyphomicrobiales</taxon>
        <taxon>Phyllobacteriaceae</taxon>
        <taxon>Phyllobacterium</taxon>
    </lineage>
</organism>
<name>A0A2N9VRQ4_9HYPH</name>
<dbReference type="KEGG" id="pht:BLM14_13915"/>
<gene>
    <name evidence="2" type="ORF">B5P45_24375</name>
</gene>
<dbReference type="InterPro" id="IPR030895">
    <property type="entry name" value="T5SS_PEPC_rpt"/>
</dbReference>
<comment type="caution">
    <text evidence="2">The sequence shown here is derived from an EMBL/GenBank/DDBJ whole genome shotgun (WGS) entry which is preliminary data.</text>
</comment>
<dbReference type="AlphaFoldDB" id="A0A2N9VRQ4"/>
<evidence type="ECO:0000313" key="3">
    <source>
        <dbReference type="Proteomes" id="UP000232163"/>
    </source>
</evidence>
<keyword evidence="1" id="KW-0732">Signal</keyword>
<evidence type="ECO:0008006" key="4">
    <source>
        <dbReference type="Google" id="ProtNLM"/>
    </source>
</evidence>
<sequence length="374" mass="37141">MKSHNSLIRRSSINTKRKLLLITVSGLALAAMGNAAFAADEIIDGGATVIISTQPTSDHPSPWHINEDLVVGDNGSGTLVIKDGGVVDNVQTATISSSGGGIGTVHVIGPDSAWSVDSWMMIGNTKNGGVLTVENGARVSTKNWITIGHSSGTQGEVNVAGKNSVLETPEFIVANEGKGTLTISDEGLVNIGSLFIVGDTGSGTLIVKDGGAVTSQSMIIGLDNIGSSIGNGTATITADGTLNSNVLTVGLFGNGTLNISDGGSVTSESTVIAEREGSTGTVIVGAGGSLKTDGALTVGGAGNGTLTIQGGGSLTHAQEAIIGQEAGGSGTVRVTGPGSQWSEVEAGITGLIIGGGGRGNLFIENGGVGPRDNR</sequence>
<evidence type="ECO:0000313" key="2">
    <source>
        <dbReference type="EMBL" id="PIO42172.1"/>
    </source>
</evidence>
<reference evidence="3" key="1">
    <citation type="journal article" date="2017" name="Int J Environ Stud">
        <title>Does the Miocene-Pliocene relict legume Oxytropis triphylla form nitrogen-fixing nodules with a combination of bacterial strains?</title>
        <authorList>
            <person name="Safronova V."/>
            <person name="Belimov A."/>
            <person name="Sazanova A."/>
            <person name="Kuznetsova I."/>
            <person name="Popova J."/>
            <person name="Andronov E."/>
            <person name="Verkhozina A."/>
            <person name="Tikhonovich I."/>
        </authorList>
    </citation>
    <scope>NUCLEOTIDE SEQUENCE [LARGE SCALE GENOMIC DNA]</scope>
    <source>
        <strain evidence="3">Tri-38</strain>
    </source>
</reference>
<dbReference type="NCBIfam" id="TIGR04393">
    <property type="entry name" value="rpt_T5SS_PEPC"/>
    <property type="match status" value="6"/>
</dbReference>
<feature type="signal peptide" evidence="1">
    <location>
        <begin position="1"/>
        <end position="38"/>
    </location>
</feature>
<dbReference type="EMBL" id="MZMT01000053">
    <property type="protein sequence ID" value="PIO42172.1"/>
    <property type="molecule type" value="Genomic_DNA"/>
</dbReference>
<evidence type="ECO:0000256" key="1">
    <source>
        <dbReference type="SAM" id="SignalP"/>
    </source>
</evidence>
<feature type="chain" id="PRO_5014835186" description="Autotransporter outer membrane beta-barrel domain-containing protein" evidence="1">
    <location>
        <begin position="39"/>
        <end position="374"/>
    </location>
</feature>
<protein>
    <recommendedName>
        <fullName evidence="4">Autotransporter outer membrane beta-barrel domain-containing protein</fullName>
    </recommendedName>
</protein>
<keyword evidence="3" id="KW-1185">Reference proteome</keyword>
<dbReference type="Proteomes" id="UP000232163">
    <property type="component" value="Unassembled WGS sequence"/>
</dbReference>
<accession>A0A2N9VRQ4</accession>